<dbReference type="Pfam" id="PF12937">
    <property type="entry name" value="F-box-like"/>
    <property type="match status" value="1"/>
</dbReference>
<dbReference type="AlphaFoldDB" id="A0A9W4SMV5"/>
<evidence type="ECO:0000313" key="2">
    <source>
        <dbReference type="EMBL" id="CAI2174890.1"/>
    </source>
</evidence>
<protein>
    <submittedName>
        <fullName evidence="2">1580_t:CDS:1</fullName>
    </submittedName>
</protein>
<reference evidence="2" key="1">
    <citation type="submission" date="2022-08" db="EMBL/GenBank/DDBJ databases">
        <authorList>
            <person name="Kallberg Y."/>
            <person name="Tangrot J."/>
            <person name="Rosling A."/>
        </authorList>
    </citation>
    <scope>NUCLEOTIDE SEQUENCE</scope>
    <source>
        <strain evidence="2">Wild A</strain>
    </source>
</reference>
<name>A0A9W4SMV5_9GLOM</name>
<gene>
    <name evidence="2" type="ORF">FWILDA_LOCUS6819</name>
</gene>
<keyword evidence="3" id="KW-1185">Reference proteome</keyword>
<dbReference type="PROSITE" id="PS50181">
    <property type="entry name" value="FBOX"/>
    <property type="match status" value="1"/>
</dbReference>
<feature type="domain" description="F-box" evidence="1">
    <location>
        <begin position="1"/>
        <end position="44"/>
    </location>
</feature>
<dbReference type="EMBL" id="CAMKVN010001275">
    <property type="protein sequence ID" value="CAI2174890.1"/>
    <property type="molecule type" value="Genomic_DNA"/>
</dbReference>
<dbReference type="InterPro" id="IPR001810">
    <property type="entry name" value="F-box_dom"/>
</dbReference>
<proteinExistence type="predicted"/>
<dbReference type="Proteomes" id="UP001153678">
    <property type="component" value="Unassembled WGS sequence"/>
</dbReference>
<dbReference type="InterPro" id="IPR032675">
    <property type="entry name" value="LRR_dom_sf"/>
</dbReference>
<dbReference type="OrthoDB" id="5297217at2759"/>
<dbReference type="SMART" id="SM00256">
    <property type="entry name" value="FBOX"/>
    <property type="match status" value="1"/>
</dbReference>
<dbReference type="Gene3D" id="3.80.10.10">
    <property type="entry name" value="Ribonuclease Inhibitor"/>
    <property type="match status" value="1"/>
</dbReference>
<evidence type="ECO:0000313" key="3">
    <source>
        <dbReference type="Proteomes" id="UP001153678"/>
    </source>
</evidence>
<sequence length="462" mass="53923">MSLNLPADCLNEIFEYLKDEDLRSCILVNRLWCETSVRILWRKIQNFNTLLKFLPNKSKLILSENGSLITSSTSRPPLFNYTSFIKSLNIFDICSSIKRFHKCRGRINLESFEKVRIMAMKQELFEMLMNQTSLKNLNFDTRNDINIPFFNYPGAEDCLRNLSELKCNSNTSYKLLQICHNLRSLRVVFRSSFSNKLIELVFGQKNLKYLKLYFQYYAKEQSLTFTKFPNTLTKLHIHRVYFRIPWSSFSGLSNLQELSLSCYDIIDKDFNKLQDVNIPQLQISKFAFDCFNNDNLSKFLEINGKNLTNLSLGQSIDCSIHLDIGNFCPNLRSLRTIFSNGNVESLKVIFDGCQQLEIIKVLRCNSFLDERKLLEIVVEFSPIKFHELSVDFGIQVSPETTFQWGLRSILERWANRVPCIPFSLTVSFYSKLDIEFSKSNIKIIKEFRESSAIKKFEIINLG</sequence>
<evidence type="ECO:0000259" key="1">
    <source>
        <dbReference type="PROSITE" id="PS50181"/>
    </source>
</evidence>
<dbReference type="SUPFAM" id="SSF81383">
    <property type="entry name" value="F-box domain"/>
    <property type="match status" value="1"/>
</dbReference>
<dbReference type="InterPro" id="IPR036047">
    <property type="entry name" value="F-box-like_dom_sf"/>
</dbReference>
<comment type="caution">
    <text evidence="2">The sequence shown here is derived from an EMBL/GenBank/DDBJ whole genome shotgun (WGS) entry which is preliminary data.</text>
</comment>
<dbReference type="SUPFAM" id="SSF52047">
    <property type="entry name" value="RNI-like"/>
    <property type="match status" value="1"/>
</dbReference>
<organism evidence="2 3">
    <name type="scientific">Funneliformis geosporum</name>
    <dbReference type="NCBI Taxonomy" id="1117311"/>
    <lineage>
        <taxon>Eukaryota</taxon>
        <taxon>Fungi</taxon>
        <taxon>Fungi incertae sedis</taxon>
        <taxon>Mucoromycota</taxon>
        <taxon>Glomeromycotina</taxon>
        <taxon>Glomeromycetes</taxon>
        <taxon>Glomerales</taxon>
        <taxon>Glomeraceae</taxon>
        <taxon>Funneliformis</taxon>
    </lineage>
</organism>
<dbReference type="Gene3D" id="1.20.1280.50">
    <property type="match status" value="1"/>
</dbReference>
<accession>A0A9W4SMV5</accession>